<dbReference type="Gramene" id="evm.model.02.1449">
    <property type="protein sequence ID" value="cds.evm.model.02.1449"/>
    <property type="gene ID" value="evm.TU.02.1449"/>
</dbReference>
<evidence type="ECO:0000256" key="2">
    <source>
        <dbReference type="ARBA" id="ARBA00010919"/>
    </source>
</evidence>
<dbReference type="EnsemblPlants" id="evm.model.02.1449">
    <property type="protein sequence ID" value="cds.evm.model.02.1449"/>
    <property type="gene ID" value="evm.TU.02.1449"/>
</dbReference>
<reference evidence="6" key="2">
    <citation type="submission" date="2021-03" db="UniProtKB">
        <authorList>
            <consortium name="EnsemblPlants"/>
        </authorList>
    </citation>
    <scope>IDENTIFICATION</scope>
</reference>
<dbReference type="Proteomes" id="UP000596661">
    <property type="component" value="Chromosome 2"/>
</dbReference>
<dbReference type="GO" id="GO:0003735">
    <property type="term" value="F:structural constituent of ribosome"/>
    <property type="evidence" value="ECO:0007669"/>
    <property type="project" value="InterPro"/>
</dbReference>
<keyword evidence="7" id="KW-1185">Reference proteome</keyword>
<keyword evidence="5" id="KW-0687">Ribonucleoprotein</keyword>
<dbReference type="Gene3D" id="2.20.25.100">
    <property type="entry name" value="Zn-binding ribosomal proteins"/>
    <property type="match status" value="1"/>
</dbReference>
<keyword evidence="4" id="KW-0689">Ribosomal protein</keyword>
<evidence type="ECO:0008006" key="8">
    <source>
        <dbReference type="Google" id="ProtNLM"/>
    </source>
</evidence>
<evidence type="ECO:0000256" key="1">
    <source>
        <dbReference type="ARBA" id="ARBA00001947"/>
    </source>
</evidence>
<dbReference type="InterPro" id="IPR023407">
    <property type="entry name" value="Ribosomal_eS27_Zn-bd_dom_sf"/>
</dbReference>
<dbReference type="PANTHER" id="PTHR11594">
    <property type="entry name" value="40S RIBOSOMAL PROTEIN S27"/>
    <property type="match status" value="1"/>
</dbReference>
<evidence type="ECO:0000256" key="5">
    <source>
        <dbReference type="ARBA" id="ARBA00023274"/>
    </source>
</evidence>
<dbReference type="GO" id="GO:1990904">
    <property type="term" value="C:ribonucleoprotein complex"/>
    <property type="evidence" value="ECO:0007669"/>
    <property type="project" value="UniProtKB-KW"/>
</dbReference>
<evidence type="ECO:0000256" key="3">
    <source>
        <dbReference type="ARBA" id="ARBA00022833"/>
    </source>
</evidence>
<comment type="cofactor">
    <cofactor evidence="1">
        <name>Zn(2+)</name>
        <dbReference type="ChEBI" id="CHEBI:29105"/>
    </cofactor>
</comment>
<evidence type="ECO:0000313" key="7">
    <source>
        <dbReference type="Proteomes" id="UP000596661"/>
    </source>
</evidence>
<evidence type="ECO:0000313" key="6">
    <source>
        <dbReference type="EnsemblPlants" id="cds.evm.model.02.1449"/>
    </source>
</evidence>
<organism evidence="6 7">
    <name type="scientific">Cannabis sativa</name>
    <name type="common">Hemp</name>
    <name type="synonym">Marijuana</name>
    <dbReference type="NCBI Taxonomy" id="3483"/>
    <lineage>
        <taxon>Eukaryota</taxon>
        <taxon>Viridiplantae</taxon>
        <taxon>Streptophyta</taxon>
        <taxon>Embryophyta</taxon>
        <taxon>Tracheophyta</taxon>
        <taxon>Spermatophyta</taxon>
        <taxon>Magnoliopsida</taxon>
        <taxon>eudicotyledons</taxon>
        <taxon>Gunneridae</taxon>
        <taxon>Pentapetalae</taxon>
        <taxon>rosids</taxon>
        <taxon>fabids</taxon>
        <taxon>Rosales</taxon>
        <taxon>Cannabaceae</taxon>
        <taxon>Cannabis</taxon>
    </lineage>
</organism>
<dbReference type="FunFam" id="2.20.25.100:FF:000001">
    <property type="entry name" value="40S ribosomal protein S27"/>
    <property type="match status" value="1"/>
</dbReference>
<dbReference type="EMBL" id="UZAU01000196">
    <property type="status" value="NOT_ANNOTATED_CDS"/>
    <property type="molecule type" value="Genomic_DNA"/>
</dbReference>
<protein>
    <recommendedName>
        <fullName evidence="8">40S ribosomal protein S27</fullName>
    </recommendedName>
</protein>
<dbReference type="AlphaFoldDB" id="A0A803NTN9"/>
<dbReference type="Pfam" id="PF01667">
    <property type="entry name" value="Ribosomal_S27e"/>
    <property type="match status" value="1"/>
</dbReference>
<evidence type="ECO:0000256" key="4">
    <source>
        <dbReference type="ARBA" id="ARBA00022980"/>
    </source>
</evidence>
<proteinExistence type="inferred from homology"/>
<dbReference type="Pfam" id="PF02992">
    <property type="entry name" value="Transposase_21"/>
    <property type="match status" value="1"/>
</dbReference>
<dbReference type="InterPro" id="IPR011332">
    <property type="entry name" value="Ribosomal_zn-bd"/>
</dbReference>
<accession>A0A803NTN9</accession>
<dbReference type="GO" id="GO:0006412">
    <property type="term" value="P:translation"/>
    <property type="evidence" value="ECO:0007669"/>
    <property type="project" value="InterPro"/>
</dbReference>
<keyword evidence="3" id="KW-0862">Zinc</keyword>
<reference evidence="6" key="1">
    <citation type="submission" date="2018-11" db="EMBL/GenBank/DDBJ databases">
        <authorList>
            <person name="Grassa J C."/>
        </authorList>
    </citation>
    <scope>NUCLEOTIDE SEQUENCE [LARGE SCALE GENOMIC DNA]</scope>
</reference>
<comment type="similarity">
    <text evidence="2">Belongs to the eukaryotic ribosomal protein eS27 family.</text>
</comment>
<dbReference type="SUPFAM" id="SSF57829">
    <property type="entry name" value="Zn-binding ribosomal proteins"/>
    <property type="match status" value="1"/>
</dbReference>
<sequence>MVLQNDIDLLNPPAELEKKKHKLKRLVQSPNSFFMDVKCQGCFNITTVFSHSQTVVVCGNCQTVLCQPTEFDAKHPEFSRDPRNAQLRLGADEFNPFGNMSLPYNMWPVDINDNEDETDVNVVHDSNSLNFMLTVDLKELILQSDELAVIVEPNNQAVDVEEKKTMKLDEDYVDKEIDDLLVELVEDC</sequence>
<name>A0A803NTN9_CANSA</name>
<dbReference type="GO" id="GO:0005840">
    <property type="term" value="C:ribosome"/>
    <property type="evidence" value="ECO:0007669"/>
    <property type="project" value="UniProtKB-KW"/>
</dbReference>
<dbReference type="InterPro" id="IPR000592">
    <property type="entry name" value="Ribosomal_eS27"/>
</dbReference>
<dbReference type="InterPro" id="IPR004242">
    <property type="entry name" value="Transposase_21"/>
</dbReference>